<organism evidence="1 2">
    <name type="scientific">Pseudomonas putida</name>
    <name type="common">Arthrobacter siderocapsulatus</name>
    <dbReference type="NCBI Taxonomy" id="303"/>
    <lineage>
        <taxon>Bacteria</taxon>
        <taxon>Pseudomonadati</taxon>
        <taxon>Pseudomonadota</taxon>
        <taxon>Gammaproteobacteria</taxon>
        <taxon>Pseudomonadales</taxon>
        <taxon>Pseudomonadaceae</taxon>
        <taxon>Pseudomonas</taxon>
    </lineage>
</organism>
<dbReference type="EMBL" id="PDKZ01000002">
    <property type="protein sequence ID" value="PHH38768.1"/>
    <property type="molecule type" value="Genomic_DNA"/>
</dbReference>
<dbReference type="AlphaFoldDB" id="A0A2C5VJ66"/>
<evidence type="ECO:0000313" key="1">
    <source>
        <dbReference type="EMBL" id="PHH38768.1"/>
    </source>
</evidence>
<evidence type="ECO:0008006" key="3">
    <source>
        <dbReference type="Google" id="ProtNLM"/>
    </source>
</evidence>
<evidence type="ECO:0000313" key="2">
    <source>
        <dbReference type="Proteomes" id="UP000222460"/>
    </source>
</evidence>
<dbReference type="Proteomes" id="UP000222460">
    <property type="component" value="Unassembled WGS sequence"/>
</dbReference>
<accession>A0A2C5VJ66</accession>
<sequence>MGVKEVVMGVSLWVALNGVCHAEPAMTEGVIRFTGSIVEPGCRTSMNPGVAIELCECPPATRGATLDITHIGGQGSQTTGVSARLISDSGTDEPYYNQCYALVDAAGKPVLDGTWLVTLTAP</sequence>
<reference evidence="2" key="1">
    <citation type="submission" date="2017-10" db="EMBL/GenBank/DDBJ databases">
        <title>FDA dAtabase for Regulatory Grade micrObial Sequences (FDA-ARGOS): Supporting development and validation of Infectious Disease Dx tests.</title>
        <authorList>
            <person name="Goldberg B."/>
            <person name="Campos J."/>
            <person name="Tallon L."/>
            <person name="Sadzewicz L."/>
            <person name="Ott S."/>
            <person name="Zhao X."/>
            <person name="Nagaraj S."/>
            <person name="Vavikolanu K."/>
            <person name="Aluvathingal J."/>
            <person name="Nadendla S."/>
            <person name="Geyer C."/>
            <person name="Sichtig H."/>
        </authorList>
    </citation>
    <scope>NUCLEOTIDE SEQUENCE [LARGE SCALE GENOMIC DNA]</scope>
    <source>
        <strain evidence="2">FDAARGOS_376</strain>
    </source>
</reference>
<comment type="caution">
    <text evidence="1">The sequence shown here is derived from an EMBL/GenBank/DDBJ whole genome shotgun (WGS) entry which is preliminary data.</text>
</comment>
<proteinExistence type="predicted"/>
<name>A0A2C5VJ66_PSEPU</name>
<protein>
    <recommendedName>
        <fullName evidence="3">Type 1 fimbrial protein</fullName>
    </recommendedName>
</protein>
<dbReference type="RefSeq" id="WP_098963877.1">
    <property type="nucleotide sequence ID" value="NZ_PDKZ01000002.1"/>
</dbReference>
<gene>
    <name evidence="1" type="ORF">CRX57_00795</name>
</gene>